<dbReference type="InterPro" id="IPR050808">
    <property type="entry name" value="Phage_Integrase"/>
</dbReference>
<dbReference type="KEGG" id="tsa:AciPR4_0129"/>
<evidence type="ECO:0000256" key="3">
    <source>
        <dbReference type="ARBA" id="ARBA00023125"/>
    </source>
</evidence>
<organism evidence="8 9">
    <name type="scientific">Terriglobus saanensis (strain ATCC BAA-1853 / DSM 23119 / SP1PR4)</name>
    <dbReference type="NCBI Taxonomy" id="401053"/>
    <lineage>
        <taxon>Bacteria</taxon>
        <taxon>Pseudomonadati</taxon>
        <taxon>Acidobacteriota</taxon>
        <taxon>Terriglobia</taxon>
        <taxon>Terriglobales</taxon>
        <taxon>Acidobacteriaceae</taxon>
        <taxon>Terriglobus</taxon>
    </lineage>
</organism>
<dbReference type="OrthoDB" id="104151at2"/>
<dbReference type="PANTHER" id="PTHR30629:SF2">
    <property type="entry name" value="PROPHAGE INTEGRASE INTS-RELATED"/>
    <property type="match status" value="1"/>
</dbReference>
<dbReference type="HOGENOM" id="CLU_027562_17_5_0"/>
<reference evidence="8 9" key="1">
    <citation type="journal article" date="2012" name="Stand. Genomic Sci.">
        <title>Complete genome sequence of Terriglobus saanensis type strain SP1PR4(T), an Acidobacteria from tundra soil.</title>
        <authorList>
            <person name="Rawat S.R."/>
            <person name="Mannisto M.K."/>
            <person name="Starovoytov V."/>
            <person name="Goodwin L."/>
            <person name="Nolan M."/>
            <person name="Hauser L."/>
            <person name="Land M."/>
            <person name="Davenport K.W."/>
            <person name="Woyke T."/>
            <person name="Haggblom M.M."/>
        </authorList>
    </citation>
    <scope>NUCLEOTIDE SEQUENCE</scope>
    <source>
        <strain evidence="9">ATCC BAA-1853 / DSM 23119 / SP1PR4</strain>
    </source>
</reference>
<dbReference type="InterPro" id="IPR011010">
    <property type="entry name" value="DNA_brk_join_enz"/>
</dbReference>
<evidence type="ECO:0000256" key="5">
    <source>
        <dbReference type="PROSITE-ProRule" id="PRU01248"/>
    </source>
</evidence>
<evidence type="ECO:0000313" key="8">
    <source>
        <dbReference type="EMBL" id="ADV80970.1"/>
    </source>
</evidence>
<keyword evidence="2" id="KW-0229">DNA integration</keyword>
<evidence type="ECO:0000259" key="7">
    <source>
        <dbReference type="PROSITE" id="PS51900"/>
    </source>
</evidence>
<dbReference type="GO" id="GO:0003677">
    <property type="term" value="F:DNA binding"/>
    <property type="evidence" value="ECO:0007669"/>
    <property type="project" value="UniProtKB-UniRule"/>
</dbReference>
<dbReference type="AlphaFoldDB" id="E8UZ25"/>
<proteinExistence type="inferred from homology"/>
<dbReference type="eggNOG" id="COG4974">
    <property type="taxonomic scope" value="Bacteria"/>
</dbReference>
<dbReference type="STRING" id="401053.AciPR4_0129"/>
<dbReference type="Pfam" id="PF00589">
    <property type="entry name" value="Phage_integrase"/>
    <property type="match status" value="1"/>
</dbReference>
<evidence type="ECO:0000259" key="6">
    <source>
        <dbReference type="PROSITE" id="PS51898"/>
    </source>
</evidence>
<name>E8UZ25_TERSS</name>
<dbReference type="InterPro" id="IPR013762">
    <property type="entry name" value="Integrase-like_cat_sf"/>
</dbReference>
<dbReference type="PANTHER" id="PTHR30629">
    <property type="entry name" value="PROPHAGE INTEGRASE"/>
    <property type="match status" value="1"/>
</dbReference>
<protein>
    <submittedName>
        <fullName evidence="8">Integrase family protein</fullName>
    </submittedName>
</protein>
<dbReference type="InterPro" id="IPR002104">
    <property type="entry name" value="Integrase_catalytic"/>
</dbReference>
<dbReference type="EMBL" id="CP002467">
    <property type="protein sequence ID" value="ADV80970.1"/>
    <property type="molecule type" value="Genomic_DNA"/>
</dbReference>
<keyword evidence="4" id="KW-0233">DNA recombination</keyword>
<dbReference type="Gene3D" id="1.10.443.10">
    <property type="entry name" value="Intergrase catalytic core"/>
    <property type="match status" value="1"/>
</dbReference>
<dbReference type="CDD" id="cd01189">
    <property type="entry name" value="INT_ICEBs1_C_like"/>
    <property type="match status" value="1"/>
</dbReference>
<dbReference type="PROSITE" id="PS51898">
    <property type="entry name" value="TYR_RECOMBINASE"/>
    <property type="match status" value="1"/>
</dbReference>
<sequence>MNHTRARYQQGSLTREKRQNGSDVWVYRWRENGSSGQRINRKRIVGTVADLRSKAAAQKLVEGLRLDINAIVQTAPHSYTVAELITHYLETELAEKANKTALTRKVYRYHLEKIILPVWGKYRLQDVRTVAIERWLESRPGAPSSKAKTRNIFSTLFRHGMRYEWVFSNPIELVRQGAKRLVEPDILTEAEIRTLIEGLDEPARTMVLVAAVTGLRRGELFGLRWQDVDFQGLTIRIACSLVDQVEGAPKTVTSRTSIPLSPELARALGEWKRTTHFTGESDWVFSSPASLGKQPYWPGMILRRHIAPAAQRLGINKKIGWHTFRRTTATLLFSAGASVKTTQELMRHASPSITLGLYAQAVTEDKRAAHNALSKAIAGMTDMGGETTVSAYVP</sequence>
<dbReference type="PROSITE" id="PS51900">
    <property type="entry name" value="CB"/>
    <property type="match status" value="1"/>
</dbReference>
<dbReference type="GO" id="GO:0006310">
    <property type="term" value="P:DNA recombination"/>
    <property type="evidence" value="ECO:0007669"/>
    <property type="project" value="UniProtKB-KW"/>
</dbReference>
<feature type="domain" description="Tyr recombinase" evidence="6">
    <location>
        <begin position="182"/>
        <end position="371"/>
    </location>
</feature>
<evidence type="ECO:0000313" key="9">
    <source>
        <dbReference type="Proteomes" id="UP000006844"/>
    </source>
</evidence>
<dbReference type="SUPFAM" id="SSF56349">
    <property type="entry name" value="DNA breaking-rejoining enzymes"/>
    <property type="match status" value="1"/>
</dbReference>
<keyword evidence="9" id="KW-1185">Reference proteome</keyword>
<feature type="domain" description="Core-binding (CB)" evidence="7">
    <location>
        <begin position="79"/>
        <end position="161"/>
    </location>
</feature>
<dbReference type="Proteomes" id="UP000006844">
    <property type="component" value="Chromosome"/>
</dbReference>
<evidence type="ECO:0000256" key="2">
    <source>
        <dbReference type="ARBA" id="ARBA00022908"/>
    </source>
</evidence>
<evidence type="ECO:0000256" key="1">
    <source>
        <dbReference type="ARBA" id="ARBA00008857"/>
    </source>
</evidence>
<accession>E8UZ25</accession>
<comment type="similarity">
    <text evidence="1">Belongs to the 'phage' integrase family.</text>
</comment>
<evidence type="ECO:0000256" key="4">
    <source>
        <dbReference type="ARBA" id="ARBA00023172"/>
    </source>
</evidence>
<keyword evidence="3 5" id="KW-0238">DNA-binding</keyword>
<dbReference type="GO" id="GO:0015074">
    <property type="term" value="P:DNA integration"/>
    <property type="evidence" value="ECO:0007669"/>
    <property type="project" value="UniProtKB-KW"/>
</dbReference>
<gene>
    <name evidence="8" type="ordered locus">AciPR4_0129</name>
</gene>
<dbReference type="InterPro" id="IPR010998">
    <property type="entry name" value="Integrase_recombinase_N"/>
</dbReference>
<dbReference type="RefSeq" id="WP_013566703.1">
    <property type="nucleotide sequence ID" value="NC_014963.1"/>
</dbReference>
<dbReference type="Gene3D" id="1.10.150.130">
    <property type="match status" value="1"/>
</dbReference>
<dbReference type="InterPro" id="IPR044068">
    <property type="entry name" value="CB"/>
</dbReference>